<dbReference type="Proteomes" id="UP000188947">
    <property type="component" value="Unassembled WGS sequence"/>
</dbReference>
<feature type="chain" id="PRO_5030034713" description="Lipoprotein" evidence="1">
    <location>
        <begin position="19"/>
        <end position="163"/>
    </location>
</feature>
<evidence type="ECO:0000313" key="3">
    <source>
        <dbReference type="Proteomes" id="UP000188947"/>
    </source>
</evidence>
<dbReference type="OrthoDB" id="663527at2"/>
<protein>
    <recommendedName>
        <fullName evidence="4">Lipoprotein</fullName>
    </recommendedName>
</protein>
<name>A0A1T3I9T3_ELIME</name>
<evidence type="ECO:0000256" key="1">
    <source>
        <dbReference type="SAM" id="SignalP"/>
    </source>
</evidence>
<keyword evidence="3" id="KW-1185">Reference proteome</keyword>
<dbReference type="Pfam" id="PF20050">
    <property type="entry name" value="DUF6452"/>
    <property type="match status" value="1"/>
</dbReference>
<organism evidence="2 3">
    <name type="scientific">Elizabethkingia meningoseptica</name>
    <name type="common">Chryseobacterium meningosepticum</name>
    <dbReference type="NCBI Taxonomy" id="238"/>
    <lineage>
        <taxon>Bacteria</taxon>
        <taxon>Pseudomonadati</taxon>
        <taxon>Bacteroidota</taxon>
        <taxon>Flavobacteriia</taxon>
        <taxon>Flavobacteriales</taxon>
        <taxon>Weeksellaceae</taxon>
        <taxon>Elizabethkingia</taxon>
    </lineage>
</organism>
<keyword evidence="1" id="KW-0732">Signal</keyword>
<accession>A0A1T3I9T3</accession>
<evidence type="ECO:0000313" key="2">
    <source>
        <dbReference type="EMBL" id="OOH97800.1"/>
    </source>
</evidence>
<dbReference type="RefSeq" id="WP_070904884.1">
    <property type="nucleotide sequence ID" value="NZ_CP016378.1"/>
</dbReference>
<reference evidence="2 3" key="1">
    <citation type="submission" date="2016-11" db="EMBL/GenBank/DDBJ databases">
        <title>Genome sequence and comparative genomic analysis of clinical strain Elizabethkingia meningoseptica 61421 PRCM.</title>
        <authorList>
            <person name="Wang M."/>
            <person name="Hu S."/>
            <person name="Cao L."/>
            <person name="Jiang T."/>
            <person name="Zhou Y."/>
            <person name="Ming D."/>
        </authorList>
    </citation>
    <scope>NUCLEOTIDE SEQUENCE [LARGE SCALE GENOMIC DNA]</scope>
    <source>
        <strain evidence="2 3">61421 PRCM</strain>
    </source>
</reference>
<sequence length="163" mass="18624">MKYLKFIFYFIPLLLVLAACNQEDDICTEGGTPRMKVKYKKDGKLFKVDTLMIKILSGKDTLTVTRATQDQLGIDSTYIPLKVNGDGYTDILIRQVRKNDKTGYSVIRMKYNETSEYVSPGCGIRKLYDNVSAEVTQPNQVKSVELNTNQIHNESQTVLYFNF</sequence>
<dbReference type="EMBL" id="MPOG01000001">
    <property type="protein sequence ID" value="OOH97800.1"/>
    <property type="molecule type" value="Genomic_DNA"/>
</dbReference>
<evidence type="ECO:0008006" key="4">
    <source>
        <dbReference type="Google" id="ProtNLM"/>
    </source>
</evidence>
<dbReference type="STRING" id="238.BBD35_03535"/>
<comment type="caution">
    <text evidence="2">The sequence shown here is derived from an EMBL/GenBank/DDBJ whole genome shotgun (WGS) entry which is preliminary data.</text>
</comment>
<feature type="signal peptide" evidence="1">
    <location>
        <begin position="1"/>
        <end position="18"/>
    </location>
</feature>
<dbReference type="InterPro" id="IPR045607">
    <property type="entry name" value="DUF6452"/>
</dbReference>
<dbReference type="AlphaFoldDB" id="A0A1T3I9T3"/>
<dbReference type="PROSITE" id="PS51257">
    <property type="entry name" value="PROKAR_LIPOPROTEIN"/>
    <property type="match status" value="1"/>
</dbReference>
<gene>
    <name evidence="2" type="ORF">BMF97_00575</name>
</gene>
<proteinExistence type="predicted"/>